<reference evidence="2" key="1">
    <citation type="submission" date="2014-11" db="EMBL/GenBank/DDBJ databases">
        <authorList>
            <person name="Amaro Gonzalez C."/>
        </authorList>
    </citation>
    <scope>NUCLEOTIDE SEQUENCE</scope>
</reference>
<reference evidence="2" key="2">
    <citation type="journal article" date="2015" name="Fish Shellfish Immunol.">
        <title>Early steps in the European eel (Anguilla anguilla)-Vibrio vulnificus interaction in the gills: Role of the RtxA13 toxin.</title>
        <authorList>
            <person name="Callol A."/>
            <person name="Pajuelo D."/>
            <person name="Ebbesson L."/>
            <person name="Teles M."/>
            <person name="MacKenzie S."/>
            <person name="Amaro C."/>
        </authorList>
    </citation>
    <scope>NUCLEOTIDE SEQUENCE</scope>
</reference>
<dbReference type="AlphaFoldDB" id="A0A0E9R494"/>
<feature type="transmembrane region" description="Helical" evidence="1">
    <location>
        <begin position="6"/>
        <end position="25"/>
    </location>
</feature>
<proteinExistence type="predicted"/>
<organism evidence="2">
    <name type="scientific">Anguilla anguilla</name>
    <name type="common">European freshwater eel</name>
    <name type="synonym">Muraena anguilla</name>
    <dbReference type="NCBI Taxonomy" id="7936"/>
    <lineage>
        <taxon>Eukaryota</taxon>
        <taxon>Metazoa</taxon>
        <taxon>Chordata</taxon>
        <taxon>Craniata</taxon>
        <taxon>Vertebrata</taxon>
        <taxon>Euteleostomi</taxon>
        <taxon>Actinopterygii</taxon>
        <taxon>Neopterygii</taxon>
        <taxon>Teleostei</taxon>
        <taxon>Anguilliformes</taxon>
        <taxon>Anguillidae</taxon>
        <taxon>Anguilla</taxon>
    </lineage>
</organism>
<protein>
    <submittedName>
        <fullName evidence="2">Uncharacterized protein</fullName>
    </submittedName>
</protein>
<keyword evidence="1" id="KW-0472">Membrane</keyword>
<evidence type="ECO:0000313" key="2">
    <source>
        <dbReference type="EMBL" id="JAH23173.1"/>
    </source>
</evidence>
<sequence>MIFIQYITIITMFFFATIHYILIVYDGNRC</sequence>
<name>A0A0E9R494_ANGAN</name>
<dbReference type="EMBL" id="GBXM01085404">
    <property type="protein sequence ID" value="JAH23173.1"/>
    <property type="molecule type" value="Transcribed_RNA"/>
</dbReference>
<keyword evidence="1" id="KW-0812">Transmembrane</keyword>
<evidence type="ECO:0000256" key="1">
    <source>
        <dbReference type="SAM" id="Phobius"/>
    </source>
</evidence>
<keyword evidence="1" id="KW-1133">Transmembrane helix</keyword>
<accession>A0A0E9R494</accession>